<comment type="caution">
    <text evidence="2">The sequence shown here is derived from an EMBL/GenBank/DDBJ whole genome shotgun (WGS) entry which is preliminary data.</text>
</comment>
<feature type="compositionally biased region" description="Low complexity" evidence="1">
    <location>
        <begin position="54"/>
        <end position="75"/>
    </location>
</feature>
<feature type="compositionally biased region" description="Polar residues" evidence="1">
    <location>
        <begin position="377"/>
        <end position="404"/>
    </location>
</feature>
<reference evidence="2" key="1">
    <citation type="submission" date="2016-04" db="EMBL/GenBank/DDBJ databases">
        <authorList>
            <person name="Nguyen H.D."/>
            <person name="Samba Siva P."/>
            <person name="Cullis J."/>
            <person name="Levesque C.A."/>
            <person name="Hambleton S."/>
        </authorList>
    </citation>
    <scope>NUCLEOTIDE SEQUENCE</scope>
    <source>
        <strain evidence="2">DAOMC 236426</strain>
    </source>
</reference>
<feature type="region of interest" description="Disordered" evidence="1">
    <location>
        <begin position="624"/>
        <end position="657"/>
    </location>
</feature>
<feature type="compositionally biased region" description="Low complexity" evidence="1">
    <location>
        <begin position="255"/>
        <end position="266"/>
    </location>
</feature>
<feature type="region of interest" description="Disordered" evidence="1">
    <location>
        <begin position="1"/>
        <end position="24"/>
    </location>
</feature>
<dbReference type="AlphaFoldDB" id="A0A8X7MKJ8"/>
<feature type="compositionally biased region" description="Acidic residues" evidence="1">
    <location>
        <begin position="320"/>
        <end position="330"/>
    </location>
</feature>
<protein>
    <submittedName>
        <fullName evidence="2">Uncharacterized protein</fullName>
    </submittedName>
</protein>
<reference evidence="2" key="2">
    <citation type="journal article" date="2019" name="IMA Fungus">
        <title>Genome sequencing and comparison of five Tilletia species to identify candidate genes for the detection of regulated species infecting wheat.</title>
        <authorList>
            <person name="Nguyen H.D.T."/>
            <person name="Sultana T."/>
            <person name="Kesanakurti P."/>
            <person name="Hambleton S."/>
        </authorList>
    </citation>
    <scope>NUCLEOTIDE SEQUENCE</scope>
    <source>
        <strain evidence="2">DAOMC 236426</strain>
    </source>
</reference>
<accession>A0A8X7MKJ8</accession>
<feature type="region of interest" description="Disordered" evidence="1">
    <location>
        <begin position="374"/>
        <end position="404"/>
    </location>
</feature>
<feature type="compositionally biased region" description="Polar residues" evidence="1">
    <location>
        <begin position="76"/>
        <end position="108"/>
    </location>
</feature>
<gene>
    <name evidence="2" type="ORF">A4X06_0g8638</name>
</gene>
<name>A0A8X7MKJ8_9BASI</name>
<proteinExistence type="predicted"/>
<feature type="compositionally biased region" description="Low complexity" evidence="1">
    <location>
        <begin position="625"/>
        <end position="652"/>
    </location>
</feature>
<feature type="region of interest" description="Disordered" evidence="1">
    <location>
        <begin position="419"/>
        <end position="452"/>
    </location>
</feature>
<dbReference type="EMBL" id="LWDE02001993">
    <property type="protein sequence ID" value="KAE8238752.1"/>
    <property type="molecule type" value="Genomic_DNA"/>
</dbReference>
<evidence type="ECO:0000256" key="1">
    <source>
        <dbReference type="SAM" id="MobiDB-lite"/>
    </source>
</evidence>
<dbReference type="Proteomes" id="UP000077684">
    <property type="component" value="Unassembled WGS sequence"/>
</dbReference>
<keyword evidence="3" id="KW-1185">Reference proteome</keyword>
<feature type="region of interest" description="Disordered" evidence="1">
    <location>
        <begin position="248"/>
        <end position="350"/>
    </location>
</feature>
<feature type="region of interest" description="Disordered" evidence="1">
    <location>
        <begin position="49"/>
        <end position="110"/>
    </location>
</feature>
<organism evidence="2 3">
    <name type="scientific">Tilletia controversa</name>
    <name type="common">dwarf bunt fungus</name>
    <dbReference type="NCBI Taxonomy" id="13291"/>
    <lineage>
        <taxon>Eukaryota</taxon>
        <taxon>Fungi</taxon>
        <taxon>Dikarya</taxon>
        <taxon>Basidiomycota</taxon>
        <taxon>Ustilaginomycotina</taxon>
        <taxon>Exobasidiomycetes</taxon>
        <taxon>Tilletiales</taxon>
        <taxon>Tilletiaceae</taxon>
        <taxon>Tilletia</taxon>
    </lineage>
</organism>
<sequence>MLPPAPFPGLDSLGNNATSSTAAASSGMTPLQMLHNLLAAHPELASTLSAPPVTETGTFAPAPAPGPTEAASSPASVATHSPATNAQQPQHAQQGSSNTGTWTPQATPGSAAWRKEMVERDFSTFPNPDKMYFTEEDAKKECPGFGKTFVTRDENGNVLTKQQTDAIERSVRFHCDLMLRVPEDEQDFKGDDYRKFSWWRENHITTLIKIANAIELDHPELAWGRHHYKSFKWIEKHGKWLKSKKTRALKNDGDQSLPASSQASSSKVRKTNATAPTRQTSSHTSTSSNKKRKAHDTAPELQTSAKKAKEKAKAPASASQDDEDDFSENDDPPREARSHAPKMKTPIEKLNDIAKQRYSASDLIDDSDEEIAAYTPSGASTSPLKNISNSNADASGTKDASSPQLSAAKVLSQLKTRHVGASLKLPNRSTTLMAKEPAPSPQPLAQSTSTAEAPAGHSLLALSALRKADASRLEVPTVAALRLAPSSRFAALTPRADVEQALEVLETSCGCGNEPRATADKMFDVWLSGIEDLAPDHTDDEDELGQGFGHREIGRFDYRTTLKRINAWGSIKNALRLLSALLRIWAIGMSQLAKDTTSEVQPLVHNHIKQVAELIKSAFALGNEAPTGSSSTPSTSNNQQASASNSQQAEADAAPKRQIRVKKNLNKGIVTADALKKLTKKAACELLSQGDIHFSSRANKQDVINILLKAFENNKITITTAQFYAAMNKVDADDN</sequence>
<evidence type="ECO:0000313" key="2">
    <source>
        <dbReference type="EMBL" id="KAE8238752.1"/>
    </source>
</evidence>
<evidence type="ECO:0000313" key="3">
    <source>
        <dbReference type="Proteomes" id="UP000077684"/>
    </source>
</evidence>